<protein>
    <submittedName>
        <fullName evidence="1">Peptidoglycan-binding</fullName>
    </submittedName>
</protein>
<reference evidence="1 2" key="1">
    <citation type="submission" date="2017-11" db="EMBL/GenBank/DDBJ databases">
        <title>Complete genome of a free-living desiccation-tolerant cyanobacterium and its photosynthetic adaptation to extreme terrestrial habitat.</title>
        <authorList>
            <person name="Shang J."/>
        </authorList>
    </citation>
    <scope>NUCLEOTIDE SEQUENCE [LARGE SCALE GENOMIC DNA]</scope>
    <source>
        <strain evidence="1 2">CCNUN1</strain>
    </source>
</reference>
<dbReference type="AlphaFoldDB" id="A0A2K8SKZ9"/>
<keyword evidence="2" id="KW-1185">Reference proteome</keyword>
<organism evidence="1 2">
    <name type="scientific">Nostoc flagelliforme CCNUN1</name>
    <dbReference type="NCBI Taxonomy" id="2038116"/>
    <lineage>
        <taxon>Bacteria</taxon>
        <taxon>Bacillati</taxon>
        <taxon>Cyanobacteriota</taxon>
        <taxon>Cyanophyceae</taxon>
        <taxon>Nostocales</taxon>
        <taxon>Nostocaceae</taxon>
        <taxon>Nostoc</taxon>
    </lineage>
</organism>
<name>A0A2K8SKZ9_9NOSO</name>
<dbReference type="EMBL" id="CP024785">
    <property type="protein sequence ID" value="AUB36030.1"/>
    <property type="molecule type" value="Genomic_DNA"/>
</dbReference>
<evidence type="ECO:0000313" key="1">
    <source>
        <dbReference type="EMBL" id="AUB36030.1"/>
    </source>
</evidence>
<proteinExistence type="predicted"/>
<gene>
    <name evidence="1" type="ORF">COO91_01929</name>
</gene>
<accession>A0A2K8SKZ9</accession>
<sequence>MIMSTEKGLKLIKYMQSKGWRIRPLNIVYLEDANADTWEPSQGLLDVWDDVRIVVTDKGEVLLSCEATCEPGLYYTQNRLNPNGAFCIKSDEQFQDAWQIGYHKHQLALVQCANLTGLRDGNEDGLRTGDRQFTGNDFGVNQHTTGDSADAVAPDKVGRWSAGCLVGRYASTHYGKFMPLVKLMNLAKFDTAIIPGDKFAQF</sequence>
<evidence type="ECO:0000313" key="2">
    <source>
        <dbReference type="Proteomes" id="UP000232003"/>
    </source>
</evidence>
<dbReference type="KEGG" id="nfl:COO91_01929"/>
<dbReference type="Proteomes" id="UP000232003">
    <property type="component" value="Chromosome"/>
</dbReference>